<reference evidence="1" key="1">
    <citation type="journal article" date="2011" name="Plant Physiol.">
        <title>Comprehensive sequence analysis of 24,783 barley full-length cDNAs derived from 12 clone libraries.</title>
        <authorList>
            <person name="Matsumoto T."/>
            <person name="Tanaka T."/>
            <person name="Sakai H."/>
            <person name="Amano N."/>
            <person name="Kanamori H."/>
            <person name="Kurita K."/>
            <person name="Kikuta A."/>
            <person name="Kamiya K."/>
            <person name="Yamamoto M."/>
            <person name="Ikawa H."/>
            <person name="Fujii N."/>
            <person name="Hori K."/>
            <person name="Itoh T."/>
            <person name="Sato K."/>
        </authorList>
    </citation>
    <scope>NUCLEOTIDE SEQUENCE</scope>
    <source>
        <tissue evidence="1">Leaf</tissue>
    </source>
</reference>
<sequence>MRRQGTASPHGLVAHCLELPLHRSVCPAAGFVDCSARHGSVPRSVCPVARCTREQLGCGFDLSAPSLDACESSWAAG</sequence>
<name>F2D8D6_HORVV</name>
<proteinExistence type="evidence at transcript level"/>
<organism evidence="1">
    <name type="scientific">Hordeum vulgare subsp. vulgare</name>
    <name type="common">Domesticated barley</name>
    <dbReference type="NCBI Taxonomy" id="112509"/>
    <lineage>
        <taxon>Eukaryota</taxon>
        <taxon>Viridiplantae</taxon>
        <taxon>Streptophyta</taxon>
        <taxon>Embryophyta</taxon>
        <taxon>Tracheophyta</taxon>
        <taxon>Spermatophyta</taxon>
        <taxon>Magnoliopsida</taxon>
        <taxon>Liliopsida</taxon>
        <taxon>Poales</taxon>
        <taxon>Poaceae</taxon>
        <taxon>BOP clade</taxon>
        <taxon>Pooideae</taxon>
        <taxon>Triticodae</taxon>
        <taxon>Triticeae</taxon>
        <taxon>Hordeinae</taxon>
        <taxon>Hordeum</taxon>
    </lineage>
</organism>
<dbReference type="AlphaFoldDB" id="F2D8D6"/>
<dbReference type="EMBL" id="AK360148">
    <property type="protein sequence ID" value="BAJ91357.1"/>
    <property type="molecule type" value="mRNA"/>
</dbReference>
<accession>F2D8D6</accession>
<protein>
    <submittedName>
        <fullName evidence="1">Predicted protein</fullName>
    </submittedName>
</protein>
<evidence type="ECO:0000313" key="1">
    <source>
        <dbReference type="EMBL" id="BAJ91357.1"/>
    </source>
</evidence>